<dbReference type="InterPro" id="IPR021336">
    <property type="entry name" value="DUF2949"/>
</dbReference>
<dbReference type="AlphaFoldDB" id="A0A433NAA9"/>
<sequence>MNIAEGEVASMEASKLAKFLSFLQEDLAIPADDLQLALRHPEQNPNLLPIILWQYGLVTLNQLDLIFDWLQGNG</sequence>
<name>A0A433NAA9_CHLFR</name>
<protein>
    <recommendedName>
        <fullName evidence="3">DUF2949 domain-containing protein</fullName>
    </recommendedName>
</protein>
<proteinExistence type="predicted"/>
<gene>
    <name evidence="1" type="ORF">PCC6912_35360</name>
</gene>
<dbReference type="Proteomes" id="UP000268857">
    <property type="component" value="Unassembled WGS sequence"/>
</dbReference>
<keyword evidence="2" id="KW-1185">Reference proteome</keyword>
<evidence type="ECO:0000313" key="2">
    <source>
        <dbReference type="Proteomes" id="UP000268857"/>
    </source>
</evidence>
<reference evidence="1 2" key="1">
    <citation type="journal article" date="2019" name="Genome Biol. Evol.">
        <title>Day and night: Metabolic profiles and evolutionary relationships of six axenic non-marine cyanobacteria.</title>
        <authorList>
            <person name="Will S.E."/>
            <person name="Henke P."/>
            <person name="Boedeker C."/>
            <person name="Huang S."/>
            <person name="Brinkmann H."/>
            <person name="Rohde M."/>
            <person name="Jarek M."/>
            <person name="Friedl T."/>
            <person name="Seufert S."/>
            <person name="Schumacher M."/>
            <person name="Overmann J."/>
            <person name="Neumann-Schaal M."/>
            <person name="Petersen J."/>
        </authorList>
    </citation>
    <scope>NUCLEOTIDE SEQUENCE [LARGE SCALE GENOMIC DNA]</scope>
    <source>
        <strain evidence="1 2">PCC 6912</strain>
    </source>
</reference>
<evidence type="ECO:0000313" key="1">
    <source>
        <dbReference type="EMBL" id="RUR78771.1"/>
    </source>
</evidence>
<dbReference type="Pfam" id="PF11165">
    <property type="entry name" value="DUF2949"/>
    <property type="match status" value="1"/>
</dbReference>
<comment type="caution">
    <text evidence="1">The sequence shown here is derived from an EMBL/GenBank/DDBJ whole genome shotgun (WGS) entry which is preliminary data.</text>
</comment>
<dbReference type="EMBL" id="RSCJ01000014">
    <property type="protein sequence ID" value="RUR78771.1"/>
    <property type="molecule type" value="Genomic_DNA"/>
</dbReference>
<organism evidence="1 2">
    <name type="scientific">Chlorogloeopsis fritschii PCC 6912</name>
    <dbReference type="NCBI Taxonomy" id="211165"/>
    <lineage>
        <taxon>Bacteria</taxon>
        <taxon>Bacillati</taxon>
        <taxon>Cyanobacteriota</taxon>
        <taxon>Cyanophyceae</taxon>
        <taxon>Nostocales</taxon>
        <taxon>Chlorogloeopsidaceae</taxon>
        <taxon>Chlorogloeopsis</taxon>
    </lineage>
</organism>
<evidence type="ECO:0008006" key="3">
    <source>
        <dbReference type="Google" id="ProtNLM"/>
    </source>
</evidence>
<accession>A0A433NAA9</accession>
<dbReference type="STRING" id="211165.GCA_000317285_02213"/>
<dbReference type="OrthoDB" id="433602at2"/>